<protein>
    <submittedName>
        <fullName evidence="1">Uncharacterized protein</fullName>
    </submittedName>
</protein>
<evidence type="ECO:0000313" key="2">
    <source>
        <dbReference type="Proteomes" id="UP001497700"/>
    </source>
</evidence>
<gene>
    <name evidence="1" type="ORF">F4820DRAFT_79100</name>
</gene>
<dbReference type="EMBL" id="MU393560">
    <property type="protein sequence ID" value="KAI4861164.1"/>
    <property type="molecule type" value="Genomic_DNA"/>
</dbReference>
<name>A0ACB9YQA3_9PEZI</name>
<reference evidence="1 2" key="1">
    <citation type="journal article" date="2022" name="New Phytol.">
        <title>Ecological generalism drives hyperdiversity of secondary metabolite gene clusters in xylarialean endophytes.</title>
        <authorList>
            <person name="Franco M.E.E."/>
            <person name="Wisecaver J.H."/>
            <person name="Arnold A.E."/>
            <person name="Ju Y.M."/>
            <person name="Slot J.C."/>
            <person name="Ahrendt S."/>
            <person name="Moore L.P."/>
            <person name="Eastman K.E."/>
            <person name="Scott K."/>
            <person name="Konkel Z."/>
            <person name="Mondo S.J."/>
            <person name="Kuo A."/>
            <person name="Hayes R.D."/>
            <person name="Haridas S."/>
            <person name="Andreopoulos B."/>
            <person name="Riley R."/>
            <person name="LaButti K."/>
            <person name="Pangilinan J."/>
            <person name="Lipzen A."/>
            <person name="Amirebrahimi M."/>
            <person name="Yan J."/>
            <person name="Adam C."/>
            <person name="Keymanesh K."/>
            <person name="Ng V."/>
            <person name="Louie K."/>
            <person name="Northen T."/>
            <person name="Drula E."/>
            <person name="Henrissat B."/>
            <person name="Hsieh H.M."/>
            <person name="Youens-Clark K."/>
            <person name="Lutzoni F."/>
            <person name="Miadlikowska J."/>
            <person name="Eastwood D.C."/>
            <person name="Hamelin R.C."/>
            <person name="Grigoriev I.V."/>
            <person name="U'Ren J.M."/>
        </authorList>
    </citation>
    <scope>NUCLEOTIDE SEQUENCE [LARGE SCALE GENOMIC DNA]</scope>
    <source>
        <strain evidence="1 2">CBS 119005</strain>
    </source>
</reference>
<proteinExistence type="predicted"/>
<accession>A0ACB9YQA3</accession>
<evidence type="ECO:0000313" key="1">
    <source>
        <dbReference type="EMBL" id="KAI4861164.1"/>
    </source>
</evidence>
<dbReference type="Proteomes" id="UP001497700">
    <property type="component" value="Unassembled WGS sequence"/>
</dbReference>
<keyword evidence="2" id="KW-1185">Reference proteome</keyword>
<sequence length="838" mass="93918">MNDSSAVDTVEAQPSQGRPYRSKRHRPCDICRRRKQACCLEDAAPCRLCQELRTPCTFNDPPSKRRRNEVLSPARASDFDTHLRPSRASVPPPRSRPSPLSAQNHDRENGNESGATDAFDIEEGSEDAEADVSGQDGVVDTSWALGHAGMTETNHTVNVDACSNPQMGGVDNPDRLMQPSTHDMWYLASLWDPNASGSVLHSMPNSVVGGRDASNFQSENIFPMLDLSATSPALPSSRQSAIQESTTPGSASVETVLHDTDIHSQPSQPTEALEQESSNPYLGLLSDLDPCLLQHMQFSSEGIFNFRHFGYRRLINGLGSNGGRHTSTRPMPAYFLMGKRTQDEGDAVTAGGSAPKTDLETLITPEVGSRLIGLFLRYIFPGLPVISRTRLKVRTKTLIPPSESLSIFPQYLLAAIYASVDEFRRYDPLLCIQPAKNTSFVSDLWRIAYDGINQNMHAPQLALLQTILICLQRPNEKTEPNTTDRPRDWALLSSAVNVAYQLGLHVDCDNWSIPGWQQRLRRRLWWVTYSEATWRALLLGLPQSISLDQWDVSPLVENDFSIDGVRVPSEESCNWDPAHQELCQFCHLGFDFRFMASLSIHASNLYKDMYTVAAIRRRSSDFRGTLAIAVRLLAQLRNWKKDLPPHMATHGLSNIGEHRDYFHPGSATNIKLAYLTIEVLIYRAVLRSLPAAEDPSYPGSEIQDRQSQSGGDLILVLETYRGALEVAQRISNFVQRIGPYDRNSLYYTWAQDCFSIMSNFVLLLLVQAPTADLAKEVLTLLARWVIVLREQCILFDHMQPALVRLDIIFDKGMENVFHFSPHVKEAVKAELPMRLYKN</sequence>
<organism evidence="1 2">
    <name type="scientific">Hypoxylon rubiginosum</name>
    <dbReference type="NCBI Taxonomy" id="110542"/>
    <lineage>
        <taxon>Eukaryota</taxon>
        <taxon>Fungi</taxon>
        <taxon>Dikarya</taxon>
        <taxon>Ascomycota</taxon>
        <taxon>Pezizomycotina</taxon>
        <taxon>Sordariomycetes</taxon>
        <taxon>Xylariomycetidae</taxon>
        <taxon>Xylariales</taxon>
        <taxon>Hypoxylaceae</taxon>
        <taxon>Hypoxylon</taxon>
    </lineage>
</organism>
<comment type="caution">
    <text evidence="1">The sequence shown here is derived from an EMBL/GenBank/DDBJ whole genome shotgun (WGS) entry which is preliminary data.</text>
</comment>